<protein>
    <recommendedName>
        <fullName evidence="3">GAF domain-containing protein</fullName>
    </recommendedName>
</protein>
<evidence type="ECO:0000313" key="2">
    <source>
        <dbReference type="Proteomes" id="UP000193335"/>
    </source>
</evidence>
<dbReference type="AlphaFoldDB" id="A0A1Y2JNE1"/>
<sequence length="175" mass="19448">MLQHFDERADGLTIVASRGFSSEALTFLAVARSDTITTCAAALMRRMRVIVEDISTSYLFVGRSSSICCVPAALTVQSTPFISSKGHLWGVFTTHFHQPQLESEFDHAPPDRGGYEFNCRAHSFLDDPCRNIGMSARSFSSAVEEYDIAAVHLRRHHFIREAQSRTGQASPIEHS</sequence>
<dbReference type="RefSeq" id="WP_085402028.1">
    <property type="nucleotide sequence ID" value="NZ_NAFL01000261.1"/>
</dbReference>
<dbReference type="SUPFAM" id="SSF55781">
    <property type="entry name" value="GAF domain-like"/>
    <property type="match status" value="1"/>
</dbReference>
<dbReference type="Proteomes" id="UP000193335">
    <property type="component" value="Unassembled WGS sequence"/>
</dbReference>
<reference evidence="1 2" key="1">
    <citation type="submission" date="2017-03" db="EMBL/GenBank/DDBJ databases">
        <title>Whole genome sequences of fourteen strains of Bradyrhizobium canariense and one strain of Bradyrhizobium japonicum isolated from Lupinus (Papilionoideae: Genisteae) species in Algeria.</title>
        <authorList>
            <person name="Crovadore J."/>
            <person name="Chekireb D."/>
            <person name="Brachmann A."/>
            <person name="Chablais R."/>
            <person name="Cochard B."/>
            <person name="Lefort F."/>
        </authorList>
    </citation>
    <scope>NUCLEOTIDE SEQUENCE [LARGE SCALE GENOMIC DNA]</scope>
    <source>
        <strain evidence="1 2">UBMA197</strain>
    </source>
</reference>
<evidence type="ECO:0008006" key="3">
    <source>
        <dbReference type="Google" id="ProtNLM"/>
    </source>
</evidence>
<dbReference type="InterPro" id="IPR029016">
    <property type="entry name" value="GAF-like_dom_sf"/>
</dbReference>
<evidence type="ECO:0000313" key="1">
    <source>
        <dbReference type="EMBL" id="OSJ30373.1"/>
    </source>
</evidence>
<dbReference type="EMBL" id="NAFL01000261">
    <property type="protein sequence ID" value="OSJ30373.1"/>
    <property type="molecule type" value="Genomic_DNA"/>
</dbReference>
<comment type="caution">
    <text evidence="1">The sequence shown here is derived from an EMBL/GenBank/DDBJ whole genome shotgun (WGS) entry which is preliminary data.</text>
</comment>
<name>A0A1Y2JNE1_BRAJP</name>
<gene>
    <name evidence="1" type="ORF">BSZ19_24460</name>
</gene>
<dbReference type="Gene3D" id="3.30.450.40">
    <property type="match status" value="1"/>
</dbReference>
<organism evidence="1 2">
    <name type="scientific">Bradyrhizobium japonicum</name>
    <dbReference type="NCBI Taxonomy" id="375"/>
    <lineage>
        <taxon>Bacteria</taxon>
        <taxon>Pseudomonadati</taxon>
        <taxon>Pseudomonadota</taxon>
        <taxon>Alphaproteobacteria</taxon>
        <taxon>Hyphomicrobiales</taxon>
        <taxon>Nitrobacteraceae</taxon>
        <taxon>Bradyrhizobium</taxon>
    </lineage>
</organism>
<accession>A0A1Y2JNE1</accession>
<proteinExistence type="predicted"/>